<dbReference type="EMBL" id="SNSQ01000041">
    <property type="protein sequence ID" value="TEU40072.1"/>
    <property type="molecule type" value="Genomic_DNA"/>
</dbReference>
<protein>
    <submittedName>
        <fullName evidence="1">RpiR family transcriptional regulator</fullName>
    </submittedName>
</protein>
<evidence type="ECO:0000313" key="2">
    <source>
        <dbReference type="Proteomes" id="UP000298234"/>
    </source>
</evidence>
<sequence>MELRSNEPPEKLATEAYRNLFQEADGWRLDPVEGTDQVADIVLTDDQGHHYLAVLKAFKDGRADRLTGSFAQAVLEARKHAKKHASMRPAILIWATSLSPSLINRISSFHEEYGNGEPFAVLSGDGRRYVKFPGLQIDDVEDTMPQFLTRGHSAGPRLAFSDLNQWMLKLLLATDIANPELLISAQPARYRSATDLAKAAGVSLMTATRLVNALKEEGFLQPGQYLTVVQRRKLAKRWKTEYQRPALAASMKFLRPGDVDVQVHKWAKRHGAAMGLFSAAALLGFGHVHGVPPALWVPDLATAVRAKELRRAKEGERPDLILQQPSFPQSVARGAVYRDGVQVTDIIQTWLDVSSHPTRGIEQAEELEHGILAKVVGESN</sequence>
<dbReference type="RefSeq" id="WP_134257030.1">
    <property type="nucleotide sequence ID" value="NZ_JAUJSL010000039.1"/>
</dbReference>
<reference evidence="1 2" key="1">
    <citation type="submission" date="2019-03" db="EMBL/GenBank/DDBJ databases">
        <title>Burkholderia cepacia outbreak.</title>
        <authorList>
            <person name="Farzana R."/>
            <person name="Walsh T.R."/>
        </authorList>
    </citation>
    <scope>NUCLEOTIDE SEQUENCE [LARGE SCALE GENOMIC DNA]</scope>
    <source>
        <strain evidence="2">d13</strain>
    </source>
</reference>
<gene>
    <name evidence="1" type="ORF">E3D37_29425</name>
</gene>
<dbReference type="Proteomes" id="UP000298234">
    <property type="component" value="Unassembled WGS sequence"/>
</dbReference>
<comment type="caution">
    <text evidence="1">The sequence shown here is derived from an EMBL/GenBank/DDBJ whole genome shotgun (WGS) entry which is preliminary data.</text>
</comment>
<accession>A0AAX2RIY6</accession>
<evidence type="ECO:0000313" key="1">
    <source>
        <dbReference type="EMBL" id="TEU40072.1"/>
    </source>
</evidence>
<name>A0AAX2RIY6_BURCE</name>
<organism evidence="1 2">
    <name type="scientific">Burkholderia cepacia</name>
    <name type="common">Pseudomonas cepacia</name>
    <dbReference type="NCBI Taxonomy" id="292"/>
    <lineage>
        <taxon>Bacteria</taxon>
        <taxon>Pseudomonadati</taxon>
        <taxon>Pseudomonadota</taxon>
        <taxon>Betaproteobacteria</taxon>
        <taxon>Burkholderiales</taxon>
        <taxon>Burkholderiaceae</taxon>
        <taxon>Burkholderia</taxon>
        <taxon>Burkholderia cepacia complex</taxon>
    </lineage>
</organism>
<proteinExistence type="predicted"/>
<dbReference type="AlphaFoldDB" id="A0AAX2RIY6"/>